<dbReference type="InterPro" id="IPR003439">
    <property type="entry name" value="ABC_transporter-like_ATP-bd"/>
</dbReference>
<keyword evidence="10" id="KW-1185">Reference proteome</keyword>
<evidence type="ECO:0000256" key="1">
    <source>
        <dbReference type="ARBA" id="ARBA00022448"/>
    </source>
</evidence>
<gene>
    <name evidence="9" type="ORF">ACFQ1M_13500</name>
</gene>
<dbReference type="PANTHER" id="PTHR42781:SF5">
    <property type="entry name" value="PUTRESCINE TRANSPORT ATP-BINDING PROTEIN POTG"/>
    <property type="match status" value="1"/>
</dbReference>
<dbReference type="EMBL" id="JBHTJH010000017">
    <property type="protein sequence ID" value="MFD0863223.1"/>
    <property type="molecule type" value="Genomic_DNA"/>
</dbReference>
<organism evidence="9 10">
    <name type="scientific">Sungkyunkwania multivorans</name>
    <dbReference type="NCBI Taxonomy" id="1173618"/>
    <lineage>
        <taxon>Bacteria</taxon>
        <taxon>Pseudomonadati</taxon>
        <taxon>Bacteroidota</taxon>
        <taxon>Flavobacteriia</taxon>
        <taxon>Flavobacteriales</taxon>
        <taxon>Flavobacteriaceae</taxon>
        <taxon>Sungkyunkwania</taxon>
    </lineage>
</organism>
<evidence type="ECO:0000256" key="7">
    <source>
        <dbReference type="ARBA" id="ARBA00023136"/>
    </source>
</evidence>
<evidence type="ECO:0000256" key="4">
    <source>
        <dbReference type="ARBA" id="ARBA00022741"/>
    </source>
</evidence>
<comment type="caution">
    <text evidence="9">The sequence shown here is derived from an EMBL/GenBank/DDBJ whole genome shotgun (WGS) entry which is preliminary data.</text>
</comment>
<keyword evidence="5 9" id="KW-0067">ATP-binding</keyword>
<evidence type="ECO:0000313" key="10">
    <source>
        <dbReference type="Proteomes" id="UP001596978"/>
    </source>
</evidence>
<reference evidence="10" key="1">
    <citation type="journal article" date="2019" name="Int. J. Syst. Evol. Microbiol.">
        <title>The Global Catalogue of Microorganisms (GCM) 10K type strain sequencing project: providing services to taxonomists for standard genome sequencing and annotation.</title>
        <authorList>
            <consortium name="The Broad Institute Genomics Platform"/>
            <consortium name="The Broad Institute Genome Sequencing Center for Infectious Disease"/>
            <person name="Wu L."/>
            <person name="Ma J."/>
        </authorList>
    </citation>
    <scope>NUCLEOTIDE SEQUENCE [LARGE SCALE GENOMIC DNA]</scope>
    <source>
        <strain evidence="10">CCUG 62952</strain>
    </source>
</reference>
<dbReference type="PROSITE" id="PS50893">
    <property type="entry name" value="ABC_TRANSPORTER_2"/>
    <property type="match status" value="1"/>
</dbReference>
<dbReference type="GO" id="GO:0005524">
    <property type="term" value="F:ATP binding"/>
    <property type="evidence" value="ECO:0007669"/>
    <property type="project" value="UniProtKB-KW"/>
</dbReference>
<evidence type="ECO:0000256" key="3">
    <source>
        <dbReference type="ARBA" id="ARBA00022519"/>
    </source>
</evidence>
<keyword evidence="3" id="KW-0997">Cell inner membrane</keyword>
<keyword evidence="4" id="KW-0547">Nucleotide-binding</keyword>
<evidence type="ECO:0000256" key="5">
    <source>
        <dbReference type="ARBA" id="ARBA00022840"/>
    </source>
</evidence>
<keyword evidence="7" id="KW-0472">Membrane</keyword>
<dbReference type="Gene3D" id="3.40.50.300">
    <property type="entry name" value="P-loop containing nucleotide triphosphate hydrolases"/>
    <property type="match status" value="1"/>
</dbReference>
<keyword evidence="1" id="KW-0813">Transport</keyword>
<sequence length="320" mass="36085">MLNVQNISFAYDNENVINDISFSMRRGECLAILGESGCGKSTLIKTIYGLYNLTDGSIFWGEKQLLGPNFNIVPGEDFIKYVAQDFDLMPFATVEENVGKFLSNFYRKEKAKRTAQLLETIGLSAYAKTTPKYLSGGQQQRIAIARALAKDPELLLLDEPFGQIDNFKKNELRRNLFSFLKENNISCILASHDSTDALSYADRIIVMKDGKIIADDTPQHLYNDPKTLYIASLFGEANVLPYLVDDKEVLMLVYPHEINIDDSSKFKMTVTKCYFRGDHFLVEGIMNDRPVFIKHSAFLEAGNVTGFSLAKHVGEKRILS</sequence>
<keyword evidence="6" id="KW-1278">Translocase</keyword>
<dbReference type="RefSeq" id="WP_386409067.1">
    <property type="nucleotide sequence ID" value="NZ_JBHTJH010000017.1"/>
</dbReference>
<evidence type="ECO:0000259" key="8">
    <source>
        <dbReference type="PROSITE" id="PS50893"/>
    </source>
</evidence>
<dbReference type="Proteomes" id="UP001596978">
    <property type="component" value="Unassembled WGS sequence"/>
</dbReference>
<dbReference type="Pfam" id="PF00005">
    <property type="entry name" value="ABC_tran"/>
    <property type="match status" value="1"/>
</dbReference>
<protein>
    <submittedName>
        <fullName evidence="9">ABC transporter ATP-binding protein</fullName>
    </submittedName>
</protein>
<accession>A0ABW3D313</accession>
<dbReference type="InterPro" id="IPR017871">
    <property type="entry name" value="ABC_transporter-like_CS"/>
</dbReference>
<keyword evidence="2" id="KW-1003">Cell membrane</keyword>
<dbReference type="InterPro" id="IPR003593">
    <property type="entry name" value="AAA+_ATPase"/>
</dbReference>
<dbReference type="InterPro" id="IPR027417">
    <property type="entry name" value="P-loop_NTPase"/>
</dbReference>
<dbReference type="SUPFAM" id="SSF52540">
    <property type="entry name" value="P-loop containing nucleoside triphosphate hydrolases"/>
    <property type="match status" value="1"/>
</dbReference>
<evidence type="ECO:0000256" key="2">
    <source>
        <dbReference type="ARBA" id="ARBA00022475"/>
    </source>
</evidence>
<name>A0ABW3D313_9FLAO</name>
<proteinExistence type="predicted"/>
<dbReference type="SMART" id="SM00382">
    <property type="entry name" value="AAA"/>
    <property type="match status" value="1"/>
</dbReference>
<evidence type="ECO:0000313" key="9">
    <source>
        <dbReference type="EMBL" id="MFD0863223.1"/>
    </source>
</evidence>
<dbReference type="InterPro" id="IPR050093">
    <property type="entry name" value="ABC_SmlMolc_Importer"/>
</dbReference>
<dbReference type="PANTHER" id="PTHR42781">
    <property type="entry name" value="SPERMIDINE/PUTRESCINE IMPORT ATP-BINDING PROTEIN POTA"/>
    <property type="match status" value="1"/>
</dbReference>
<dbReference type="PROSITE" id="PS00211">
    <property type="entry name" value="ABC_TRANSPORTER_1"/>
    <property type="match status" value="1"/>
</dbReference>
<evidence type="ECO:0000256" key="6">
    <source>
        <dbReference type="ARBA" id="ARBA00022967"/>
    </source>
</evidence>
<feature type="domain" description="ABC transporter" evidence="8">
    <location>
        <begin position="2"/>
        <end position="234"/>
    </location>
</feature>